<proteinExistence type="predicted"/>
<dbReference type="STRING" id="602072.A0A1R3RQM9"/>
<dbReference type="InterPro" id="IPR007219">
    <property type="entry name" value="XnlR_reg_dom"/>
</dbReference>
<evidence type="ECO:0000313" key="10">
    <source>
        <dbReference type="Proteomes" id="UP000188318"/>
    </source>
</evidence>
<keyword evidence="1" id="KW-0479">Metal-binding</keyword>
<protein>
    <recommendedName>
        <fullName evidence="8">Zn(2)-C6 fungal-type domain-containing protein</fullName>
    </recommendedName>
</protein>
<keyword evidence="3" id="KW-0805">Transcription regulation</keyword>
<keyword evidence="10" id="KW-1185">Reference proteome</keyword>
<evidence type="ECO:0000256" key="3">
    <source>
        <dbReference type="ARBA" id="ARBA00023015"/>
    </source>
</evidence>
<evidence type="ECO:0000256" key="5">
    <source>
        <dbReference type="ARBA" id="ARBA00023163"/>
    </source>
</evidence>
<dbReference type="PANTHER" id="PTHR31944:SF131">
    <property type="entry name" value="HEME-RESPONSIVE ZINC FINGER TRANSCRIPTION FACTOR HAP1"/>
    <property type="match status" value="1"/>
</dbReference>
<dbReference type="Gene3D" id="4.10.240.10">
    <property type="entry name" value="Zn(2)-C6 fungal-type DNA-binding domain"/>
    <property type="match status" value="1"/>
</dbReference>
<dbReference type="PANTHER" id="PTHR31944">
    <property type="entry name" value="HEME-RESPONSIVE ZINC FINGER TRANSCRIPTION FACTOR HAP1"/>
    <property type="match status" value="1"/>
</dbReference>
<dbReference type="AlphaFoldDB" id="A0A1R3RQM9"/>
<name>A0A1R3RQM9_ASPC5</name>
<dbReference type="OMA" id="MCTLHRK"/>
<dbReference type="InterPro" id="IPR036864">
    <property type="entry name" value="Zn2-C6_fun-type_DNA-bd_sf"/>
</dbReference>
<feature type="region of interest" description="Disordered" evidence="7">
    <location>
        <begin position="1"/>
        <end position="27"/>
    </location>
</feature>
<dbReference type="CDD" id="cd12148">
    <property type="entry name" value="fungal_TF_MHR"/>
    <property type="match status" value="1"/>
</dbReference>
<dbReference type="SUPFAM" id="SSF57701">
    <property type="entry name" value="Zn2/Cys6 DNA-binding domain"/>
    <property type="match status" value="1"/>
</dbReference>
<keyword evidence="2" id="KW-0862">Zinc</keyword>
<keyword evidence="6" id="KW-0539">Nucleus</keyword>
<dbReference type="PROSITE" id="PS50048">
    <property type="entry name" value="ZN2_CY6_FUNGAL_2"/>
    <property type="match status" value="1"/>
</dbReference>
<keyword evidence="5" id="KW-0804">Transcription</keyword>
<dbReference type="InterPro" id="IPR051430">
    <property type="entry name" value="Fungal_TF_Env_Response"/>
</dbReference>
<gene>
    <name evidence="9" type="ORF">ASPCADRAFT_129862</name>
</gene>
<dbReference type="GO" id="GO:0005634">
    <property type="term" value="C:nucleus"/>
    <property type="evidence" value="ECO:0007669"/>
    <property type="project" value="TreeGrafter"/>
</dbReference>
<dbReference type="CDD" id="cd00067">
    <property type="entry name" value="GAL4"/>
    <property type="match status" value="1"/>
</dbReference>
<dbReference type="EMBL" id="KV907498">
    <property type="protein sequence ID" value="OOF96793.1"/>
    <property type="molecule type" value="Genomic_DNA"/>
</dbReference>
<dbReference type="Pfam" id="PF04082">
    <property type="entry name" value="Fungal_trans"/>
    <property type="match status" value="1"/>
</dbReference>
<evidence type="ECO:0000313" key="9">
    <source>
        <dbReference type="EMBL" id="OOF96793.1"/>
    </source>
</evidence>
<reference evidence="10" key="1">
    <citation type="journal article" date="2017" name="Genome Biol.">
        <title>Comparative genomics reveals high biological diversity and specific adaptations in the industrially and medically important fungal genus Aspergillus.</title>
        <authorList>
            <person name="de Vries R.P."/>
            <person name="Riley R."/>
            <person name="Wiebenga A."/>
            <person name="Aguilar-Osorio G."/>
            <person name="Amillis S."/>
            <person name="Uchima C.A."/>
            <person name="Anderluh G."/>
            <person name="Asadollahi M."/>
            <person name="Askin M."/>
            <person name="Barry K."/>
            <person name="Battaglia E."/>
            <person name="Bayram O."/>
            <person name="Benocci T."/>
            <person name="Braus-Stromeyer S.A."/>
            <person name="Caldana C."/>
            <person name="Canovas D."/>
            <person name="Cerqueira G.C."/>
            <person name="Chen F."/>
            <person name="Chen W."/>
            <person name="Choi C."/>
            <person name="Clum A."/>
            <person name="Dos Santos R.A."/>
            <person name="Damasio A.R."/>
            <person name="Diallinas G."/>
            <person name="Emri T."/>
            <person name="Fekete E."/>
            <person name="Flipphi M."/>
            <person name="Freyberg S."/>
            <person name="Gallo A."/>
            <person name="Gournas C."/>
            <person name="Habgood R."/>
            <person name="Hainaut M."/>
            <person name="Harispe M.L."/>
            <person name="Henrissat B."/>
            <person name="Hilden K.S."/>
            <person name="Hope R."/>
            <person name="Hossain A."/>
            <person name="Karabika E."/>
            <person name="Karaffa L."/>
            <person name="Karanyi Z."/>
            <person name="Krasevec N."/>
            <person name="Kuo A."/>
            <person name="Kusch H."/>
            <person name="LaButti K."/>
            <person name="Lagendijk E.L."/>
            <person name="Lapidus A."/>
            <person name="Levasseur A."/>
            <person name="Lindquist E."/>
            <person name="Lipzen A."/>
            <person name="Logrieco A.F."/>
            <person name="MacCabe A."/>
            <person name="Maekelae M.R."/>
            <person name="Malavazi I."/>
            <person name="Melin P."/>
            <person name="Meyer V."/>
            <person name="Mielnichuk N."/>
            <person name="Miskei M."/>
            <person name="Molnar A.P."/>
            <person name="Mule G."/>
            <person name="Ngan C.Y."/>
            <person name="Orejas M."/>
            <person name="Orosz E."/>
            <person name="Ouedraogo J.P."/>
            <person name="Overkamp K.M."/>
            <person name="Park H.-S."/>
            <person name="Perrone G."/>
            <person name="Piumi F."/>
            <person name="Punt P.J."/>
            <person name="Ram A.F."/>
            <person name="Ramon A."/>
            <person name="Rauscher S."/>
            <person name="Record E."/>
            <person name="Riano-Pachon D.M."/>
            <person name="Robert V."/>
            <person name="Roehrig J."/>
            <person name="Ruller R."/>
            <person name="Salamov A."/>
            <person name="Salih N.S."/>
            <person name="Samson R.A."/>
            <person name="Sandor E."/>
            <person name="Sanguinetti M."/>
            <person name="Schuetze T."/>
            <person name="Sepcic K."/>
            <person name="Shelest E."/>
            <person name="Sherlock G."/>
            <person name="Sophianopoulou V."/>
            <person name="Squina F.M."/>
            <person name="Sun H."/>
            <person name="Susca A."/>
            <person name="Todd R.B."/>
            <person name="Tsang A."/>
            <person name="Unkles S.E."/>
            <person name="van de Wiele N."/>
            <person name="van Rossen-Uffink D."/>
            <person name="Oliveira J.V."/>
            <person name="Vesth T.C."/>
            <person name="Visser J."/>
            <person name="Yu J.-H."/>
            <person name="Zhou M."/>
            <person name="Andersen M.R."/>
            <person name="Archer D.B."/>
            <person name="Baker S.E."/>
            <person name="Benoit I."/>
            <person name="Brakhage A.A."/>
            <person name="Braus G.H."/>
            <person name="Fischer R."/>
            <person name="Frisvad J.C."/>
            <person name="Goldman G.H."/>
            <person name="Houbraken J."/>
            <person name="Oakley B."/>
            <person name="Pocsi I."/>
            <person name="Scazzocchio C."/>
            <person name="Seiboth B."/>
            <person name="vanKuyk P.A."/>
            <person name="Wortman J."/>
            <person name="Dyer P.S."/>
            <person name="Grigoriev I.V."/>
        </authorList>
    </citation>
    <scope>NUCLEOTIDE SEQUENCE [LARGE SCALE GENOMIC DNA]</scope>
    <source>
        <strain evidence="10">ITEM 5010</strain>
    </source>
</reference>
<evidence type="ECO:0000256" key="1">
    <source>
        <dbReference type="ARBA" id="ARBA00022723"/>
    </source>
</evidence>
<dbReference type="GO" id="GO:0008270">
    <property type="term" value="F:zinc ion binding"/>
    <property type="evidence" value="ECO:0007669"/>
    <property type="project" value="InterPro"/>
</dbReference>
<feature type="region of interest" description="Disordered" evidence="7">
    <location>
        <begin position="98"/>
        <end position="123"/>
    </location>
</feature>
<feature type="domain" description="Zn(2)-C6 fungal-type" evidence="8">
    <location>
        <begin position="29"/>
        <end position="60"/>
    </location>
</feature>
<dbReference type="PROSITE" id="PS00463">
    <property type="entry name" value="ZN2_CY6_FUNGAL_1"/>
    <property type="match status" value="1"/>
</dbReference>
<dbReference type="OrthoDB" id="762982at2759"/>
<dbReference type="SMART" id="SM00066">
    <property type="entry name" value="GAL4"/>
    <property type="match status" value="1"/>
</dbReference>
<sequence length="681" mass="76383">MPSQGVVSSPGSAVIKSQPKSKRNRIPLSCDPCRARKLKCNREKPCQNCMARSEQSACRFRGPSHGFAAVARRDAGGDEMRQRIDHLEGLVKRLINEGQGEGKYGEGKNGPSTPESSKGEASEVACAGTTVMDGVRSVYRGGDEWEDVLSEINALKRTWTESHDPTDEVERPTLSHTVDGSSLLFGQVKPLERIEIIATLPPRQEVDKLISRFFDRNNFPISLPPILHQPTFMREYDEHWKNPSRTNFIWLGLLFSILGITMLSYHQFGEPAEYEGISESLFQLYRIRTAQCLLSGDIAKCLPYTVETLRFNATAELNRKDDNRRGLWIMTGVIVRAAINMGYHRDPSHSPSISPLQAEFRRRIWLSVISMDDMVSFLGGFPRMSLAIYSDTREPHNLYDWELSESTTALPPPRPLTEPTAATYLIVKSRLFRAIGRIADFNNIPTLVSYDTVRDIDQAVFTAYDEFPPHMKPSPGILQKSLHSAADVSTLNLAAMYHRSMCTLHRKFMARGRQDGQFQLSRDRCIASALALLSYQEALEPSWYKSSQTRQMLILASMIILLELELRKRGPNTNISPDSTSLLQALEQSCKLWENAKGSCDEASRVYDILARMVSGFQSGSKSSSSQTVTPPSGFEIPGFNTPILVNGEESFEKELAGMDIDWATWDAFIQDTDFQGGPIY</sequence>
<dbReference type="VEuPathDB" id="FungiDB:ASPCADRAFT_129862"/>
<dbReference type="InterPro" id="IPR001138">
    <property type="entry name" value="Zn2Cys6_DnaBD"/>
</dbReference>
<evidence type="ECO:0000259" key="8">
    <source>
        <dbReference type="PROSITE" id="PS50048"/>
    </source>
</evidence>
<dbReference type="SMART" id="SM00906">
    <property type="entry name" value="Fungal_trans"/>
    <property type="match status" value="1"/>
</dbReference>
<evidence type="ECO:0000256" key="4">
    <source>
        <dbReference type="ARBA" id="ARBA00023125"/>
    </source>
</evidence>
<feature type="compositionally biased region" description="Polar residues" evidence="7">
    <location>
        <begin position="1"/>
        <end position="11"/>
    </location>
</feature>
<evidence type="ECO:0000256" key="7">
    <source>
        <dbReference type="SAM" id="MobiDB-lite"/>
    </source>
</evidence>
<organism evidence="9 10">
    <name type="scientific">Aspergillus carbonarius (strain ITEM 5010)</name>
    <dbReference type="NCBI Taxonomy" id="602072"/>
    <lineage>
        <taxon>Eukaryota</taxon>
        <taxon>Fungi</taxon>
        <taxon>Dikarya</taxon>
        <taxon>Ascomycota</taxon>
        <taxon>Pezizomycotina</taxon>
        <taxon>Eurotiomycetes</taxon>
        <taxon>Eurotiomycetidae</taxon>
        <taxon>Eurotiales</taxon>
        <taxon>Aspergillaceae</taxon>
        <taxon>Aspergillus</taxon>
        <taxon>Aspergillus subgen. Circumdati</taxon>
    </lineage>
</organism>
<dbReference type="GO" id="GO:0000978">
    <property type="term" value="F:RNA polymerase II cis-regulatory region sequence-specific DNA binding"/>
    <property type="evidence" value="ECO:0007669"/>
    <property type="project" value="TreeGrafter"/>
</dbReference>
<evidence type="ECO:0000256" key="2">
    <source>
        <dbReference type="ARBA" id="ARBA00022833"/>
    </source>
</evidence>
<dbReference type="Proteomes" id="UP000188318">
    <property type="component" value="Unassembled WGS sequence"/>
</dbReference>
<keyword evidence="4" id="KW-0238">DNA-binding</keyword>
<dbReference type="Pfam" id="PF00172">
    <property type="entry name" value="Zn_clus"/>
    <property type="match status" value="1"/>
</dbReference>
<evidence type="ECO:0000256" key="6">
    <source>
        <dbReference type="ARBA" id="ARBA00023242"/>
    </source>
</evidence>
<dbReference type="GO" id="GO:0001228">
    <property type="term" value="F:DNA-binding transcription activator activity, RNA polymerase II-specific"/>
    <property type="evidence" value="ECO:0007669"/>
    <property type="project" value="TreeGrafter"/>
</dbReference>
<accession>A0A1R3RQM9</accession>
<dbReference type="GO" id="GO:0006351">
    <property type="term" value="P:DNA-templated transcription"/>
    <property type="evidence" value="ECO:0007669"/>
    <property type="project" value="InterPro"/>
</dbReference>